<dbReference type="GO" id="GO:0006281">
    <property type="term" value="P:DNA repair"/>
    <property type="evidence" value="ECO:0007669"/>
    <property type="project" value="UniProtKB-KW"/>
</dbReference>
<keyword evidence="1" id="KW-0156">Chromatin regulator</keyword>
<dbReference type="OrthoDB" id="10060499at2759"/>
<dbReference type="PANTHER" id="PTHR11093">
    <property type="entry name" value="RUVB-RELATED REPTIN AND PONTIN"/>
    <property type="match status" value="1"/>
</dbReference>
<dbReference type="AlphaFoldDB" id="A0A8K0NX83"/>
<evidence type="ECO:0000313" key="3">
    <source>
        <dbReference type="EMBL" id="KAG8225351.1"/>
    </source>
</evidence>
<accession>A0A8K0NX83</accession>
<keyword evidence="1" id="KW-0067">ATP-binding</keyword>
<comment type="function">
    <text evidence="1">Proposed core component of the chromatin remodeling Ino80 complex which is involved in transcriptional regulation, DNA replication and probably DNA repair.</text>
</comment>
<dbReference type="GO" id="GO:0006325">
    <property type="term" value="P:chromatin organization"/>
    <property type="evidence" value="ECO:0007669"/>
    <property type="project" value="UniProtKB-KW"/>
</dbReference>
<dbReference type="InterPro" id="IPR027238">
    <property type="entry name" value="RuvB-like"/>
</dbReference>
<dbReference type="Pfam" id="PF06068">
    <property type="entry name" value="TIP49"/>
    <property type="match status" value="1"/>
</dbReference>
<dbReference type="Gene3D" id="3.40.50.300">
    <property type="entry name" value="P-loop containing nucleotide triphosphate hydrolases"/>
    <property type="match status" value="1"/>
</dbReference>
<gene>
    <name evidence="3" type="ORF">J437_LFUL005366</name>
</gene>
<comment type="subcellular location">
    <subcellularLocation>
        <location evidence="1">Nucleus</location>
    </subcellularLocation>
</comment>
<evidence type="ECO:0000256" key="1">
    <source>
        <dbReference type="RuleBase" id="RU363048"/>
    </source>
</evidence>
<dbReference type="InterPro" id="IPR027417">
    <property type="entry name" value="P-loop_NTPase"/>
</dbReference>
<keyword evidence="1" id="KW-0804">Transcription</keyword>
<dbReference type="GO" id="GO:0016787">
    <property type="term" value="F:hydrolase activity"/>
    <property type="evidence" value="ECO:0007669"/>
    <property type="project" value="UniProtKB-KW"/>
</dbReference>
<evidence type="ECO:0000259" key="2">
    <source>
        <dbReference type="Pfam" id="PF06068"/>
    </source>
</evidence>
<comment type="catalytic activity">
    <reaction evidence="1">
        <text>ATP + H2O = ADP + phosphate + H(+)</text>
        <dbReference type="Rhea" id="RHEA:13065"/>
        <dbReference type="ChEBI" id="CHEBI:15377"/>
        <dbReference type="ChEBI" id="CHEBI:15378"/>
        <dbReference type="ChEBI" id="CHEBI:30616"/>
        <dbReference type="ChEBI" id="CHEBI:43474"/>
        <dbReference type="ChEBI" id="CHEBI:456216"/>
        <dbReference type="EC" id="3.6.4.12"/>
    </reaction>
</comment>
<comment type="similarity">
    <text evidence="1">Belongs to the RuvB family.</text>
</comment>
<sequence>MAASAVAKVQEVRDITRIERIGAHSHIRGLGLDDSLVPRNVSQGMVGQLSARRAAGIVLEMIKEGKIAGRSILLAGQPGTGKTAIAMGIAQALGQDTPFTSMAGSEIYSLEMGKTEALTQAIRKSIGVRI</sequence>
<dbReference type="Proteomes" id="UP000792457">
    <property type="component" value="Unassembled WGS sequence"/>
</dbReference>
<feature type="non-terminal residue" evidence="3">
    <location>
        <position position="130"/>
    </location>
</feature>
<keyword evidence="1" id="KW-0805">Transcription regulation</keyword>
<reference evidence="3" key="2">
    <citation type="submission" date="2017-10" db="EMBL/GenBank/DDBJ databases">
        <title>Ladona fulva Genome sequencing and assembly.</title>
        <authorList>
            <person name="Murali S."/>
            <person name="Richards S."/>
            <person name="Bandaranaike D."/>
            <person name="Bellair M."/>
            <person name="Blankenburg K."/>
            <person name="Chao H."/>
            <person name="Dinh H."/>
            <person name="Doddapaneni H."/>
            <person name="Dugan-Rocha S."/>
            <person name="Elkadiri S."/>
            <person name="Gnanaolivu R."/>
            <person name="Hernandez B."/>
            <person name="Skinner E."/>
            <person name="Javaid M."/>
            <person name="Lee S."/>
            <person name="Li M."/>
            <person name="Ming W."/>
            <person name="Munidasa M."/>
            <person name="Muniz J."/>
            <person name="Nguyen L."/>
            <person name="Hughes D."/>
            <person name="Osuji N."/>
            <person name="Pu L.-L."/>
            <person name="Puazo M."/>
            <person name="Qu C."/>
            <person name="Quiroz J."/>
            <person name="Raj R."/>
            <person name="Weissenberger G."/>
            <person name="Xin Y."/>
            <person name="Zou X."/>
            <person name="Han Y."/>
            <person name="Worley K."/>
            <person name="Muzny D."/>
            <person name="Gibbs R."/>
        </authorList>
    </citation>
    <scope>NUCLEOTIDE SEQUENCE</scope>
    <source>
        <strain evidence="3">Sampled in the wild</strain>
    </source>
</reference>
<reference evidence="3" key="1">
    <citation type="submission" date="2013-04" db="EMBL/GenBank/DDBJ databases">
        <authorList>
            <person name="Qu J."/>
            <person name="Murali S.C."/>
            <person name="Bandaranaike D."/>
            <person name="Bellair M."/>
            <person name="Blankenburg K."/>
            <person name="Chao H."/>
            <person name="Dinh H."/>
            <person name="Doddapaneni H."/>
            <person name="Downs B."/>
            <person name="Dugan-Rocha S."/>
            <person name="Elkadiri S."/>
            <person name="Gnanaolivu R.D."/>
            <person name="Hernandez B."/>
            <person name="Javaid M."/>
            <person name="Jayaseelan J.C."/>
            <person name="Lee S."/>
            <person name="Li M."/>
            <person name="Ming W."/>
            <person name="Munidasa M."/>
            <person name="Muniz J."/>
            <person name="Nguyen L."/>
            <person name="Ongeri F."/>
            <person name="Osuji N."/>
            <person name="Pu L.-L."/>
            <person name="Puazo M."/>
            <person name="Qu C."/>
            <person name="Quiroz J."/>
            <person name="Raj R."/>
            <person name="Weissenberger G."/>
            <person name="Xin Y."/>
            <person name="Zou X."/>
            <person name="Han Y."/>
            <person name="Richards S."/>
            <person name="Worley K."/>
            <person name="Muzny D."/>
            <person name="Gibbs R."/>
        </authorList>
    </citation>
    <scope>NUCLEOTIDE SEQUENCE</scope>
    <source>
        <strain evidence="3">Sampled in the wild</strain>
    </source>
</reference>
<protein>
    <recommendedName>
        <fullName evidence="1">RuvB-like helicase</fullName>
        <ecNumber evidence="1">3.6.4.12</ecNumber>
    </recommendedName>
</protein>
<dbReference type="GO" id="GO:0005634">
    <property type="term" value="C:nucleus"/>
    <property type="evidence" value="ECO:0007669"/>
    <property type="project" value="UniProtKB-SubCell"/>
</dbReference>
<keyword evidence="1" id="KW-0547">Nucleotide-binding</keyword>
<dbReference type="EMBL" id="KZ308235">
    <property type="protein sequence ID" value="KAG8225351.1"/>
    <property type="molecule type" value="Genomic_DNA"/>
</dbReference>
<feature type="domain" description="TIP49 P-loop" evidence="2">
    <location>
        <begin position="20"/>
        <end position="130"/>
    </location>
</feature>
<comment type="caution">
    <text evidence="3">The sequence shown here is derived from an EMBL/GenBank/DDBJ whole genome shotgun (WGS) entry which is preliminary data.</text>
</comment>
<dbReference type="InterPro" id="IPR010339">
    <property type="entry name" value="TIP49_P-loop"/>
</dbReference>
<keyword evidence="1" id="KW-0234">DNA repair</keyword>
<keyword evidence="4" id="KW-1185">Reference proteome</keyword>
<dbReference type="GO" id="GO:0003678">
    <property type="term" value="F:DNA helicase activity"/>
    <property type="evidence" value="ECO:0007669"/>
    <property type="project" value="UniProtKB-EC"/>
</dbReference>
<dbReference type="SUPFAM" id="SSF52540">
    <property type="entry name" value="P-loop containing nucleoside triphosphate hydrolases"/>
    <property type="match status" value="1"/>
</dbReference>
<keyword evidence="1" id="KW-0227">DNA damage</keyword>
<name>A0A8K0NX83_LADFU</name>
<keyword evidence="1" id="KW-0539">Nucleus</keyword>
<organism evidence="3 4">
    <name type="scientific">Ladona fulva</name>
    <name type="common">Scarce chaser dragonfly</name>
    <name type="synonym">Libellula fulva</name>
    <dbReference type="NCBI Taxonomy" id="123851"/>
    <lineage>
        <taxon>Eukaryota</taxon>
        <taxon>Metazoa</taxon>
        <taxon>Ecdysozoa</taxon>
        <taxon>Arthropoda</taxon>
        <taxon>Hexapoda</taxon>
        <taxon>Insecta</taxon>
        <taxon>Pterygota</taxon>
        <taxon>Palaeoptera</taxon>
        <taxon>Odonata</taxon>
        <taxon>Epiprocta</taxon>
        <taxon>Anisoptera</taxon>
        <taxon>Libelluloidea</taxon>
        <taxon>Libellulidae</taxon>
        <taxon>Ladona</taxon>
    </lineage>
</organism>
<proteinExistence type="inferred from homology"/>
<dbReference type="FunFam" id="3.40.50.300:FF:002221">
    <property type="entry name" value="RuvB-like 2"/>
    <property type="match status" value="1"/>
</dbReference>
<keyword evidence="1" id="KW-0347">Helicase</keyword>
<dbReference type="GO" id="GO:0005524">
    <property type="term" value="F:ATP binding"/>
    <property type="evidence" value="ECO:0007669"/>
    <property type="project" value="UniProtKB-KW"/>
</dbReference>
<keyword evidence="1" id="KW-0378">Hydrolase</keyword>
<dbReference type="EC" id="3.6.4.12" evidence="1"/>
<evidence type="ECO:0000313" key="4">
    <source>
        <dbReference type="Proteomes" id="UP000792457"/>
    </source>
</evidence>